<evidence type="ECO:0000256" key="6">
    <source>
        <dbReference type="ARBA" id="ARBA00022692"/>
    </source>
</evidence>
<reference evidence="16" key="1">
    <citation type="submission" date="2019-08" db="EMBL/GenBank/DDBJ databases">
        <title>The improved chromosome-level genome for the pearl oyster Pinctada fucata martensii using PacBio sequencing and Hi-C.</title>
        <authorList>
            <person name="Zheng Z."/>
        </authorList>
    </citation>
    <scope>NUCLEOTIDE SEQUENCE</scope>
    <source>
        <strain evidence="16">ZZ-2019</strain>
        <tissue evidence="16">Adductor muscle</tissue>
    </source>
</reference>
<dbReference type="InterPro" id="IPR031481">
    <property type="entry name" value="Glyco_tran_10_N"/>
</dbReference>
<evidence type="ECO:0000256" key="1">
    <source>
        <dbReference type="ARBA" id="ARBA00004323"/>
    </source>
</evidence>
<keyword evidence="6 12" id="KW-0812">Transmembrane</keyword>
<dbReference type="SUPFAM" id="SSF53756">
    <property type="entry name" value="UDP-Glycosyltransferase/glycogen phosphorylase"/>
    <property type="match status" value="1"/>
</dbReference>
<keyword evidence="11" id="KW-0325">Glycoprotein</keyword>
<keyword evidence="17" id="KW-1185">Reference proteome</keyword>
<evidence type="ECO:0000256" key="7">
    <source>
        <dbReference type="ARBA" id="ARBA00022968"/>
    </source>
</evidence>
<feature type="domain" description="Fucosyltransferase C-terminal" evidence="14">
    <location>
        <begin position="183"/>
        <end position="357"/>
    </location>
</feature>
<keyword evidence="4 12" id="KW-0328">Glycosyltransferase</keyword>
<dbReference type="Proteomes" id="UP001186944">
    <property type="component" value="Unassembled WGS sequence"/>
</dbReference>
<keyword evidence="8" id="KW-1133">Transmembrane helix</keyword>
<evidence type="ECO:0000256" key="10">
    <source>
        <dbReference type="ARBA" id="ARBA00023136"/>
    </source>
</evidence>
<comment type="subcellular location">
    <subcellularLocation>
        <location evidence="1">Golgi apparatus membrane</location>
        <topology evidence="1">Single-pass type II membrane protein</topology>
    </subcellularLocation>
    <subcellularLocation>
        <location evidence="12">Golgi apparatus</location>
        <location evidence="12">Golgi stack membrane</location>
        <topology evidence="12">Single-pass type II membrane protein</topology>
    </subcellularLocation>
</comment>
<dbReference type="FunFam" id="3.40.50.11660:FF:000004">
    <property type="entry name" value="Glycoprotein 3-alpha-L-fucosyltransferase A"/>
    <property type="match status" value="1"/>
</dbReference>
<protein>
    <recommendedName>
        <fullName evidence="12">Fucosyltransferase</fullName>
        <ecNumber evidence="12">2.4.1.-</ecNumber>
    </recommendedName>
</protein>
<keyword evidence="7" id="KW-0735">Signal-anchor</keyword>
<evidence type="ECO:0000313" key="17">
    <source>
        <dbReference type="Proteomes" id="UP001186944"/>
    </source>
</evidence>
<evidence type="ECO:0000256" key="5">
    <source>
        <dbReference type="ARBA" id="ARBA00022679"/>
    </source>
</evidence>
<comment type="similarity">
    <text evidence="3 12">Belongs to the glycosyltransferase 10 family.</text>
</comment>
<gene>
    <name evidence="16" type="ORF">FSP39_010720</name>
</gene>
<organism evidence="16 17">
    <name type="scientific">Pinctada imbricata</name>
    <name type="common">Atlantic pearl-oyster</name>
    <name type="synonym">Pinctada martensii</name>
    <dbReference type="NCBI Taxonomy" id="66713"/>
    <lineage>
        <taxon>Eukaryota</taxon>
        <taxon>Metazoa</taxon>
        <taxon>Spiralia</taxon>
        <taxon>Lophotrochozoa</taxon>
        <taxon>Mollusca</taxon>
        <taxon>Bivalvia</taxon>
        <taxon>Autobranchia</taxon>
        <taxon>Pteriomorphia</taxon>
        <taxon>Pterioida</taxon>
        <taxon>Pterioidea</taxon>
        <taxon>Pteriidae</taxon>
        <taxon>Pinctada</taxon>
    </lineage>
</organism>
<evidence type="ECO:0000256" key="11">
    <source>
        <dbReference type="ARBA" id="ARBA00023180"/>
    </source>
</evidence>
<evidence type="ECO:0000256" key="4">
    <source>
        <dbReference type="ARBA" id="ARBA00022676"/>
    </source>
</evidence>
<dbReference type="AlphaFoldDB" id="A0AA89C3B4"/>
<dbReference type="PANTHER" id="PTHR48438">
    <property type="entry name" value="ALPHA-(1,3)-FUCOSYLTRANSFERASE C-RELATED"/>
    <property type="match status" value="1"/>
</dbReference>
<evidence type="ECO:0000256" key="13">
    <source>
        <dbReference type="SAM" id="MobiDB-lite"/>
    </source>
</evidence>
<dbReference type="EC" id="2.4.1.-" evidence="12"/>
<dbReference type="InterPro" id="IPR038577">
    <property type="entry name" value="GT10-like_C_sf"/>
</dbReference>
<feature type="domain" description="Fucosyltransferase N-terminal" evidence="15">
    <location>
        <begin position="59"/>
        <end position="164"/>
    </location>
</feature>
<feature type="region of interest" description="Disordered" evidence="13">
    <location>
        <begin position="17"/>
        <end position="37"/>
    </location>
</feature>
<dbReference type="InterPro" id="IPR001503">
    <property type="entry name" value="Glyco_trans_10"/>
</dbReference>
<name>A0AA89C3B4_PINIB</name>
<dbReference type="Gene3D" id="3.40.50.11660">
    <property type="entry name" value="Glycosyl transferase family 10, C-terminal domain"/>
    <property type="match status" value="1"/>
</dbReference>
<evidence type="ECO:0000259" key="15">
    <source>
        <dbReference type="Pfam" id="PF17039"/>
    </source>
</evidence>
<dbReference type="EMBL" id="VSWD01000009">
    <property type="protein sequence ID" value="KAK3093071.1"/>
    <property type="molecule type" value="Genomic_DNA"/>
</dbReference>
<evidence type="ECO:0000256" key="8">
    <source>
        <dbReference type="ARBA" id="ARBA00022989"/>
    </source>
</evidence>
<dbReference type="PANTHER" id="PTHR48438:SF1">
    <property type="entry name" value="ALPHA-(1,3)-FUCOSYLTRANSFERASE C-RELATED"/>
    <property type="match status" value="1"/>
</dbReference>
<dbReference type="Pfam" id="PF00852">
    <property type="entry name" value="Glyco_transf_10"/>
    <property type="match status" value="1"/>
</dbReference>
<dbReference type="GO" id="GO:0000139">
    <property type="term" value="C:Golgi membrane"/>
    <property type="evidence" value="ECO:0007669"/>
    <property type="project" value="UniProtKB-SubCell"/>
</dbReference>
<evidence type="ECO:0000256" key="3">
    <source>
        <dbReference type="ARBA" id="ARBA00008919"/>
    </source>
</evidence>
<evidence type="ECO:0000313" key="16">
    <source>
        <dbReference type="EMBL" id="KAK3093071.1"/>
    </source>
</evidence>
<keyword evidence="9 12" id="KW-0333">Golgi apparatus</keyword>
<evidence type="ECO:0000256" key="12">
    <source>
        <dbReference type="RuleBase" id="RU003832"/>
    </source>
</evidence>
<sequence>MNITMKISNVSYQNEFKRNDREGGRNPVHHGFLLQKDRKQMRSENIRNSLGNDEEETASPAILYWNPPSWFNKEHFLRQSHQGNLLCKDKCKVTFDRNRLDDADAVIFDIRPKAILPEKKIGQIWILSAMESPEYSHNDMKGYDGKFNWTWTYRRDSDILKMYGSLNVRENPISSDDVSEILKVKTGYVLWLASHCFTSSKREVFVRKLQKYIDIDIFGRCGTMTCPKTNRTCTKSLLYERYKFYLSFENSMCRDYITEKLFRALKYNIIPVARGGYNISLFVPQDSYINVKDAHVVGDLNDILLEVSGNTDIYAKYLNWKRFYESTFHIQFNWCDLCHRVVNKWKYQRLYTDIKQWWWGSNSSFGNACY</sequence>
<keyword evidence="5 12" id="KW-0808">Transferase</keyword>
<accession>A0AA89C3B4</accession>
<evidence type="ECO:0000256" key="2">
    <source>
        <dbReference type="ARBA" id="ARBA00004922"/>
    </source>
</evidence>
<comment type="caution">
    <text evidence="16">The sequence shown here is derived from an EMBL/GenBank/DDBJ whole genome shotgun (WGS) entry which is preliminary data.</text>
</comment>
<evidence type="ECO:0000259" key="14">
    <source>
        <dbReference type="Pfam" id="PF00852"/>
    </source>
</evidence>
<dbReference type="GO" id="GO:0008417">
    <property type="term" value="F:fucosyltransferase activity"/>
    <property type="evidence" value="ECO:0007669"/>
    <property type="project" value="InterPro"/>
</dbReference>
<comment type="pathway">
    <text evidence="2">Protein modification; protein glycosylation.</text>
</comment>
<dbReference type="InterPro" id="IPR055270">
    <property type="entry name" value="Glyco_tran_10_C"/>
</dbReference>
<evidence type="ECO:0000256" key="9">
    <source>
        <dbReference type="ARBA" id="ARBA00023034"/>
    </source>
</evidence>
<proteinExistence type="inferred from homology"/>
<keyword evidence="10" id="KW-0472">Membrane</keyword>
<dbReference type="GO" id="GO:0032580">
    <property type="term" value="C:Golgi cisterna membrane"/>
    <property type="evidence" value="ECO:0007669"/>
    <property type="project" value="UniProtKB-SubCell"/>
</dbReference>
<dbReference type="Pfam" id="PF17039">
    <property type="entry name" value="Glyco_tran_10_N"/>
    <property type="match status" value="1"/>
</dbReference>